<evidence type="ECO:0000256" key="6">
    <source>
        <dbReference type="ARBA" id="ARBA00022679"/>
    </source>
</evidence>
<dbReference type="GO" id="GO:0000160">
    <property type="term" value="P:phosphorelay signal transduction system"/>
    <property type="evidence" value="ECO:0007669"/>
    <property type="project" value="UniProtKB-KW"/>
</dbReference>
<sequence length="591" mass="67074">MTISVNLGKKLVLLVMLVTMTALGVISYMSIDYSTETLKERGGELLHGESDIRGESLRLLFETRIEQNKILANDPMIRFLVSEMDGVSELELKSMKEEKRRDFLIQVQAFQELVGFSIGFEDTKIIGNNGNVFFSLVGISDEDYSQNEYFQRGLKESFVDFEPSGTGKKMIVVTPVYAIDSKIGDEAIGVIISRMRTAAIDNILLNRSGLGETGEVYIVNSDFVMLSESRFFENAVFEQRVDTVGVQECFTNNMEYVGVYPDYRGISIYGSSYCMPEFGIVLLAEMDEKELVEPIKILQTRIVLTSLLITMAMGLVAFFAAESLSHPLRALKKAANKIADGNFDVRTNIKTRDEIAELSNAFDLMAQKLQESLIEIKQKDEVIKQLEGDTLLKFSQREENDCVGVIDMADSTRISSKLSDQDISKLYEIFLNFMAKIVINHKGEVIKNIGDALMFRFANVDTNNDENMKNILECCLCMVESHRKLQEELKKENMPIVDYKISLTYGPVKVAESTTSKISDVFGPTVNRCFKINSLCPKNSLVVGENVEKIFRDFSEYEFTELCIIELKQKYGYNIFEVRRKRPEYFNKKSD</sequence>
<dbReference type="Gene3D" id="6.10.340.10">
    <property type="match status" value="1"/>
</dbReference>
<dbReference type="Pfam" id="PF00211">
    <property type="entry name" value="Guanylate_cyc"/>
    <property type="match status" value="1"/>
</dbReference>
<dbReference type="KEGG" id="nkr:NKOR_09390"/>
<dbReference type="Pfam" id="PF02743">
    <property type="entry name" value="dCache_1"/>
    <property type="match status" value="1"/>
</dbReference>
<feature type="domain" description="Guanylate cyclase" evidence="14">
    <location>
        <begin position="402"/>
        <end position="533"/>
    </location>
</feature>
<dbReference type="AlphaFoldDB" id="K0B9E6"/>
<dbReference type="PANTHER" id="PTHR45528">
    <property type="entry name" value="SENSOR HISTIDINE KINASE CPXA"/>
    <property type="match status" value="1"/>
</dbReference>
<keyword evidence="5" id="KW-0597">Phosphoprotein</keyword>
<evidence type="ECO:0000256" key="12">
    <source>
        <dbReference type="ARBA" id="ARBA00023012"/>
    </source>
</evidence>
<reference evidence="16 17" key="1">
    <citation type="journal article" date="2012" name="J. Bacteriol.">
        <title>Draft Genome Sequence of an Ammonia-Oxidizing Archaeon, "Candidatus Nitrosopumilus koreensis" AR1, from Marine Sediment.</title>
        <authorList>
            <person name="Park S.J."/>
            <person name="Kim J.G."/>
            <person name="Jung M.Y."/>
            <person name="Kim S.J."/>
            <person name="Cha I.T."/>
            <person name="Kwon K."/>
            <person name="Lee J.H."/>
            <person name="Rhee S.K."/>
        </authorList>
    </citation>
    <scope>NUCLEOTIDE SEQUENCE [LARGE SCALE GENOMIC DNA]</scope>
    <source>
        <strain evidence="16 17">AR1</strain>
    </source>
</reference>
<evidence type="ECO:0000259" key="14">
    <source>
        <dbReference type="PROSITE" id="PS50125"/>
    </source>
</evidence>
<dbReference type="InterPro" id="IPR050398">
    <property type="entry name" value="HssS/ArlS-like"/>
</dbReference>
<dbReference type="Gene3D" id="3.30.70.1230">
    <property type="entry name" value="Nucleotide cyclase"/>
    <property type="match status" value="1"/>
</dbReference>
<name>K0B9E6_9ARCH</name>
<dbReference type="CDD" id="cd07302">
    <property type="entry name" value="CHD"/>
    <property type="match status" value="1"/>
</dbReference>
<proteinExistence type="predicted"/>
<dbReference type="Pfam" id="PF00672">
    <property type="entry name" value="HAMP"/>
    <property type="match status" value="1"/>
</dbReference>
<keyword evidence="6" id="KW-0808">Transferase</keyword>
<evidence type="ECO:0000256" key="9">
    <source>
        <dbReference type="ARBA" id="ARBA00022777"/>
    </source>
</evidence>
<dbReference type="InterPro" id="IPR033479">
    <property type="entry name" value="dCache_1"/>
</dbReference>
<feature type="domain" description="HAMP" evidence="15">
    <location>
        <begin position="322"/>
        <end position="374"/>
    </location>
</feature>
<dbReference type="SUPFAM" id="SSF158472">
    <property type="entry name" value="HAMP domain-like"/>
    <property type="match status" value="1"/>
</dbReference>
<keyword evidence="10" id="KW-0067">ATP-binding</keyword>
<keyword evidence="8" id="KW-0547">Nucleotide-binding</keyword>
<dbReference type="EC" id="2.7.13.3" evidence="3"/>
<dbReference type="PROSITE" id="PS50885">
    <property type="entry name" value="HAMP"/>
    <property type="match status" value="1"/>
</dbReference>
<dbReference type="InterPro" id="IPR001054">
    <property type="entry name" value="A/G_cyclase"/>
</dbReference>
<organism evidence="16 17">
    <name type="scientific">Candidatus Nitrosopumilus koreensis AR1</name>
    <dbReference type="NCBI Taxonomy" id="1229908"/>
    <lineage>
        <taxon>Archaea</taxon>
        <taxon>Nitrososphaerota</taxon>
        <taxon>Nitrososphaeria</taxon>
        <taxon>Nitrosopumilales</taxon>
        <taxon>Nitrosopumilaceae</taxon>
        <taxon>Nitrosopumilus</taxon>
    </lineage>
</organism>
<evidence type="ECO:0000313" key="17">
    <source>
        <dbReference type="Proteomes" id="UP000006101"/>
    </source>
</evidence>
<accession>K0B9E6</accession>
<keyword evidence="4" id="KW-1003">Cell membrane</keyword>
<keyword evidence="7" id="KW-0812">Transmembrane</keyword>
<gene>
    <name evidence="16" type="ORF">NKOR_09390</name>
</gene>
<evidence type="ECO:0000256" key="7">
    <source>
        <dbReference type="ARBA" id="ARBA00022692"/>
    </source>
</evidence>
<dbReference type="HOGENOM" id="CLU_461278_0_0_2"/>
<dbReference type="SMART" id="SM00044">
    <property type="entry name" value="CYCc"/>
    <property type="match status" value="1"/>
</dbReference>
<evidence type="ECO:0000256" key="2">
    <source>
        <dbReference type="ARBA" id="ARBA00004651"/>
    </source>
</evidence>
<dbReference type="GO" id="GO:0009190">
    <property type="term" value="P:cyclic nucleotide biosynthetic process"/>
    <property type="evidence" value="ECO:0007669"/>
    <property type="project" value="InterPro"/>
</dbReference>
<dbReference type="PATRIC" id="fig|1229908.8.peg.2025"/>
<comment type="subcellular location">
    <subcellularLocation>
        <location evidence="2">Cell membrane</location>
        <topology evidence="2">Multi-pass membrane protein</topology>
    </subcellularLocation>
</comment>
<comment type="catalytic activity">
    <reaction evidence="1">
        <text>ATP + protein L-histidine = ADP + protein N-phospho-L-histidine.</text>
        <dbReference type="EC" id="2.7.13.3"/>
    </reaction>
</comment>
<evidence type="ECO:0000256" key="8">
    <source>
        <dbReference type="ARBA" id="ARBA00022741"/>
    </source>
</evidence>
<keyword evidence="9" id="KW-0418">Kinase</keyword>
<dbReference type="InterPro" id="IPR029787">
    <property type="entry name" value="Nucleotide_cyclase"/>
</dbReference>
<keyword evidence="13" id="KW-0472">Membrane</keyword>
<keyword evidence="17" id="KW-1185">Reference proteome</keyword>
<dbReference type="SMART" id="SM00304">
    <property type="entry name" value="HAMP"/>
    <property type="match status" value="1"/>
</dbReference>
<keyword evidence="12" id="KW-0902">Two-component regulatory system</keyword>
<evidence type="ECO:0000313" key="16">
    <source>
        <dbReference type="EMBL" id="AFS81727.1"/>
    </source>
</evidence>
<dbReference type="Proteomes" id="UP000006101">
    <property type="component" value="Chromosome"/>
</dbReference>
<evidence type="ECO:0000256" key="5">
    <source>
        <dbReference type="ARBA" id="ARBA00022553"/>
    </source>
</evidence>
<dbReference type="PROSITE" id="PS50125">
    <property type="entry name" value="GUANYLATE_CYCLASE_2"/>
    <property type="match status" value="1"/>
</dbReference>
<dbReference type="GO" id="GO:0004673">
    <property type="term" value="F:protein histidine kinase activity"/>
    <property type="evidence" value="ECO:0007669"/>
    <property type="project" value="UniProtKB-EC"/>
</dbReference>
<evidence type="ECO:0000256" key="11">
    <source>
        <dbReference type="ARBA" id="ARBA00022989"/>
    </source>
</evidence>
<dbReference type="RefSeq" id="WP_014964102.1">
    <property type="nucleotide sequence ID" value="NC_018655.1"/>
</dbReference>
<evidence type="ECO:0000256" key="3">
    <source>
        <dbReference type="ARBA" id="ARBA00012438"/>
    </source>
</evidence>
<evidence type="ECO:0000256" key="4">
    <source>
        <dbReference type="ARBA" id="ARBA00022475"/>
    </source>
</evidence>
<evidence type="ECO:0000259" key="15">
    <source>
        <dbReference type="PROSITE" id="PS50885"/>
    </source>
</evidence>
<dbReference type="GO" id="GO:0005524">
    <property type="term" value="F:ATP binding"/>
    <property type="evidence" value="ECO:0007669"/>
    <property type="project" value="UniProtKB-KW"/>
</dbReference>
<dbReference type="CDD" id="cd06225">
    <property type="entry name" value="HAMP"/>
    <property type="match status" value="1"/>
</dbReference>
<dbReference type="SUPFAM" id="SSF55073">
    <property type="entry name" value="Nucleotide cyclase"/>
    <property type="match status" value="1"/>
</dbReference>
<protein>
    <recommendedName>
        <fullName evidence="3">histidine kinase</fullName>
        <ecNumber evidence="3">2.7.13.3</ecNumber>
    </recommendedName>
</protein>
<dbReference type="PANTHER" id="PTHR45528:SF1">
    <property type="entry name" value="SENSOR HISTIDINE KINASE CPXA"/>
    <property type="match status" value="1"/>
</dbReference>
<dbReference type="GO" id="GO:0005886">
    <property type="term" value="C:plasma membrane"/>
    <property type="evidence" value="ECO:0007669"/>
    <property type="project" value="UniProtKB-SubCell"/>
</dbReference>
<evidence type="ECO:0000256" key="10">
    <source>
        <dbReference type="ARBA" id="ARBA00022840"/>
    </source>
</evidence>
<keyword evidence="11" id="KW-1133">Transmembrane helix</keyword>
<dbReference type="InterPro" id="IPR003660">
    <property type="entry name" value="HAMP_dom"/>
</dbReference>
<dbReference type="EMBL" id="CP003842">
    <property type="protein sequence ID" value="AFS81727.1"/>
    <property type="molecule type" value="Genomic_DNA"/>
</dbReference>
<evidence type="ECO:0000256" key="13">
    <source>
        <dbReference type="ARBA" id="ARBA00023136"/>
    </source>
</evidence>
<evidence type="ECO:0000256" key="1">
    <source>
        <dbReference type="ARBA" id="ARBA00000085"/>
    </source>
</evidence>
<dbReference type="GeneID" id="13724716"/>